<evidence type="ECO:0000313" key="2">
    <source>
        <dbReference type="Proteomes" id="UP001236239"/>
    </source>
</evidence>
<comment type="caution">
    <text evidence="1">The sequence shown here is derived from an EMBL/GenBank/DDBJ whole genome shotgun (WGS) entry which is preliminary data.</text>
</comment>
<proteinExistence type="predicted"/>
<sequence>MAEQNKQKKITNSKSKPERKLKKVEHFTISYDASDEEYAEHKINVHNLIKIMQDMITLVERSDSLLNGKNKTVDIYIQALDSQQIVKQGSIQIPFAMEIFEYLIQAKDTVTSMNTVDVLKALGFAIPSSATAYGLFKGLLLTKGEPVIDVKTSDNSDTVDVLTENTKLTLNKNTATLMQDGLIRQAVKNLTVTPLIQKNSGIFKIIHNQELDNPDTQSTKVEETITLSIDPQQEIETLTKLSENIYPDPEEENKEVMIMITQLNFYSGKTGWKMKFDDKERAVELQDNEFITRINANQASFRKGDWLKVNLKIVKTFGVKNKTSYIITKVLEHLVENERKLTNKKDE</sequence>
<dbReference type="EMBL" id="JASAYQ010000005">
    <property type="protein sequence ID" value="MDP8172588.1"/>
    <property type="molecule type" value="Genomic_DNA"/>
</dbReference>
<evidence type="ECO:0000313" key="1">
    <source>
        <dbReference type="EMBL" id="MDP8172588.1"/>
    </source>
</evidence>
<reference evidence="1" key="1">
    <citation type="journal article" date="2023" name="Front. Microbiol.">
        <title>Phylogeography and host specificity of Pasteurellaceae pathogenic to sea-farmed fish in the north-east Atlantic.</title>
        <authorList>
            <person name="Gulla S."/>
            <person name="Colquhoun D.J."/>
            <person name="Olsen A.B."/>
            <person name="Spilsberg B."/>
            <person name="Lagesen K."/>
            <person name="Aakesson C.P."/>
            <person name="Strom S."/>
            <person name="Manji F."/>
            <person name="Birkbeck T.H."/>
            <person name="Nilsen H.K."/>
        </authorList>
    </citation>
    <scope>NUCLEOTIDE SEQUENCE</scope>
    <source>
        <strain evidence="1">TW16_20</strain>
    </source>
</reference>
<protein>
    <submittedName>
        <fullName evidence="1">Uncharacterized protein</fullName>
    </submittedName>
</protein>
<dbReference type="RefSeq" id="WP_306375188.1">
    <property type="nucleotide sequence ID" value="NZ_JASAYL010000008.1"/>
</dbReference>
<dbReference type="Proteomes" id="UP001236239">
    <property type="component" value="Unassembled WGS sequence"/>
</dbReference>
<organism evidence="1 2">
    <name type="scientific">Phocoenobacter skyensis</name>
    <dbReference type="NCBI Taxonomy" id="97481"/>
    <lineage>
        <taxon>Bacteria</taxon>
        <taxon>Pseudomonadati</taxon>
        <taxon>Pseudomonadota</taxon>
        <taxon>Gammaproteobacteria</taxon>
        <taxon>Pasteurellales</taxon>
        <taxon>Pasteurellaceae</taxon>
        <taxon>Phocoenobacter</taxon>
    </lineage>
</organism>
<gene>
    <name evidence="1" type="ORF">QJU93_04375</name>
</gene>
<name>A0AAJ6N9B2_9PAST</name>
<accession>A0AAJ6N9B2</accession>
<dbReference type="AlphaFoldDB" id="A0AAJ6N9B2"/>